<keyword evidence="10" id="KW-1185">Reference proteome</keyword>
<evidence type="ECO:0000256" key="2">
    <source>
        <dbReference type="ARBA" id="ARBA00022603"/>
    </source>
</evidence>
<dbReference type="GO" id="GO:0009007">
    <property type="term" value="F:site-specific DNA-methyltransferase (adenine-specific) activity"/>
    <property type="evidence" value="ECO:0007669"/>
    <property type="project" value="UniProtKB-EC"/>
</dbReference>
<evidence type="ECO:0000313" key="9">
    <source>
        <dbReference type="EMBL" id="RWX47236.1"/>
    </source>
</evidence>
<evidence type="ECO:0000259" key="8">
    <source>
        <dbReference type="Pfam" id="PF07669"/>
    </source>
</evidence>
<dbReference type="CDD" id="cd02440">
    <property type="entry name" value="AdoMet_MTases"/>
    <property type="match status" value="1"/>
</dbReference>
<dbReference type="InterPro" id="IPR011639">
    <property type="entry name" value="MethylTrfase_TaqI-like_dom"/>
</dbReference>
<organism evidence="9 10">
    <name type="scientific">Candidatus Electrothrix aarhusensis</name>
    <dbReference type="NCBI Taxonomy" id="1859131"/>
    <lineage>
        <taxon>Bacteria</taxon>
        <taxon>Pseudomonadati</taxon>
        <taxon>Thermodesulfobacteriota</taxon>
        <taxon>Desulfobulbia</taxon>
        <taxon>Desulfobulbales</taxon>
        <taxon>Desulfobulbaceae</taxon>
        <taxon>Candidatus Electrothrix</taxon>
    </lineage>
</organism>
<evidence type="ECO:0000256" key="1">
    <source>
        <dbReference type="ARBA" id="ARBA00011900"/>
    </source>
</evidence>
<dbReference type="GO" id="GO:0032259">
    <property type="term" value="P:methylation"/>
    <property type="evidence" value="ECO:0007669"/>
    <property type="project" value="UniProtKB-KW"/>
</dbReference>
<dbReference type="Gene3D" id="3.40.50.150">
    <property type="entry name" value="Vaccinia Virus protein VP39"/>
    <property type="match status" value="1"/>
</dbReference>
<protein>
    <recommendedName>
        <fullName evidence="1">site-specific DNA-methyltransferase (adenine-specific)</fullName>
        <ecNumber evidence="1">2.1.1.72</ecNumber>
    </recommendedName>
</protein>
<dbReference type="InterPro" id="IPR002052">
    <property type="entry name" value="DNA_methylase_N6_adenine_CS"/>
</dbReference>
<dbReference type="InterPro" id="IPR029063">
    <property type="entry name" value="SAM-dependent_MTases_sf"/>
</dbReference>
<dbReference type="EC" id="2.1.1.72" evidence="1"/>
<feature type="domain" description="Type II methyltransferase M.TaqI-like" evidence="8">
    <location>
        <begin position="131"/>
        <end position="232"/>
    </location>
</feature>
<dbReference type="AlphaFoldDB" id="A0A3S3QTF3"/>
<proteinExistence type="predicted"/>
<dbReference type="Proteomes" id="UP000287853">
    <property type="component" value="Unassembled WGS sequence"/>
</dbReference>
<dbReference type="InterPro" id="IPR050953">
    <property type="entry name" value="N4_N6_ade-DNA_methylase"/>
</dbReference>
<evidence type="ECO:0000256" key="5">
    <source>
        <dbReference type="ARBA" id="ARBA00022747"/>
    </source>
</evidence>
<keyword evidence="5" id="KW-0680">Restriction system</keyword>
<evidence type="ECO:0000256" key="7">
    <source>
        <dbReference type="ARBA" id="ARBA00047942"/>
    </source>
</evidence>
<comment type="catalytic activity">
    <reaction evidence="7">
        <text>a 2'-deoxyadenosine in DNA + S-adenosyl-L-methionine = an N(6)-methyl-2'-deoxyadenosine in DNA + S-adenosyl-L-homocysteine + H(+)</text>
        <dbReference type="Rhea" id="RHEA:15197"/>
        <dbReference type="Rhea" id="RHEA-COMP:12418"/>
        <dbReference type="Rhea" id="RHEA-COMP:12419"/>
        <dbReference type="ChEBI" id="CHEBI:15378"/>
        <dbReference type="ChEBI" id="CHEBI:57856"/>
        <dbReference type="ChEBI" id="CHEBI:59789"/>
        <dbReference type="ChEBI" id="CHEBI:90615"/>
        <dbReference type="ChEBI" id="CHEBI:90616"/>
        <dbReference type="EC" id="2.1.1.72"/>
    </reaction>
</comment>
<dbReference type="Pfam" id="PF07669">
    <property type="entry name" value="Eco57I"/>
    <property type="match status" value="1"/>
</dbReference>
<dbReference type="PROSITE" id="PS00092">
    <property type="entry name" value="N6_MTASE"/>
    <property type="match status" value="1"/>
</dbReference>
<keyword evidence="3 9" id="KW-0808">Transferase</keyword>
<evidence type="ECO:0000256" key="3">
    <source>
        <dbReference type="ARBA" id="ARBA00022679"/>
    </source>
</evidence>
<evidence type="ECO:0000256" key="6">
    <source>
        <dbReference type="ARBA" id="ARBA00023125"/>
    </source>
</evidence>
<dbReference type="GO" id="GO:0009307">
    <property type="term" value="P:DNA restriction-modification system"/>
    <property type="evidence" value="ECO:0007669"/>
    <property type="project" value="UniProtKB-KW"/>
</dbReference>
<dbReference type="GO" id="GO:0003677">
    <property type="term" value="F:DNA binding"/>
    <property type="evidence" value="ECO:0007669"/>
    <property type="project" value="UniProtKB-KW"/>
</dbReference>
<keyword evidence="6" id="KW-0238">DNA-binding</keyword>
<sequence>MYQQSLINPVRDIVSIQGSFLNSKALEDRKSLGQFFTGLVVSDYMASLIERPDEKTVRLLDAGAGTGILTASAALHCLKIGCESVHAVLYELDEKALPALEQTLHIIRRIFHSRQASFTCEIYCEDFVLARPDKNSNAQPFDVAVINPPYFKYNVKSSPYAKATADLYHGDPNIYASFMAVVMACLKSSGQMITITPRSFTNGLYFKGFRSYLLAASSLESVHIFKHRDKVFKDTTSSVLQENIICRFKKGGRTKNVTVRSSDCDADIQNGTKEMYPAALIIDVSSLQNMIRIPESAYEADILQQAEKFETTFQDAGYFISTGRIVEHRTREYITENTGAANAVPLYRPHNVTPLLATWTGGHKKDVSFMLSNGHEKHTMKNGTYVLLKRLSSKDEKRRLVAAVHLAEMHDCHLIGFGNKTNYIGLRGEVLSSEEAYGLAAVFNSSFMDRYFRSISGNTQVNATEIRVMKFPSRKQVKEIGERLQRMTLVKTDEFDSIVHPILGVTNGQAGNSRAS</sequence>
<keyword evidence="4" id="KW-0949">S-adenosyl-L-methionine</keyword>
<dbReference type="PANTHER" id="PTHR33841:SF6">
    <property type="entry name" value="TYPE II METHYLTRANSFERASE M.HINDII"/>
    <property type="match status" value="1"/>
</dbReference>
<reference evidence="9 10" key="1">
    <citation type="submission" date="2017-01" db="EMBL/GenBank/DDBJ databases">
        <title>The cable genome- insights into the physiology and evolution of filamentous bacteria capable of sulfide oxidation via long distance electron transfer.</title>
        <authorList>
            <person name="Schreiber L."/>
            <person name="Bjerg J.T."/>
            <person name="Boggild A."/>
            <person name="Van De Vossenberg J."/>
            <person name="Meysman F."/>
            <person name="Nielsen L.P."/>
            <person name="Schramm A."/>
            <person name="Kjeldsen K.U."/>
        </authorList>
    </citation>
    <scope>NUCLEOTIDE SEQUENCE [LARGE SCALE GENOMIC DNA]</scope>
    <source>
        <strain evidence="9">MCF</strain>
    </source>
</reference>
<dbReference type="PRINTS" id="PR00507">
    <property type="entry name" value="N12N6MTFRASE"/>
</dbReference>
<comment type="caution">
    <text evidence="9">The sequence shown here is derived from an EMBL/GenBank/DDBJ whole genome shotgun (WGS) entry which is preliminary data.</text>
</comment>
<evidence type="ECO:0000313" key="10">
    <source>
        <dbReference type="Proteomes" id="UP000287853"/>
    </source>
</evidence>
<name>A0A3S3QTF3_9BACT</name>
<dbReference type="EMBL" id="MTKO01000039">
    <property type="protein sequence ID" value="RWX47236.1"/>
    <property type="molecule type" value="Genomic_DNA"/>
</dbReference>
<dbReference type="PANTHER" id="PTHR33841">
    <property type="entry name" value="DNA METHYLTRANSFERASE YEEA-RELATED"/>
    <property type="match status" value="1"/>
</dbReference>
<gene>
    <name evidence="9" type="ORF">H206_02314</name>
</gene>
<keyword evidence="2 9" id="KW-0489">Methyltransferase</keyword>
<accession>A0A3S3QTF3</accession>
<evidence type="ECO:0000256" key="4">
    <source>
        <dbReference type="ARBA" id="ARBA00022691"/>
    </source>
</evidence>
<dbReference type="SUPFAM" id="SSF53335">
    <property type="entry name" value="S-adenosyl-L-methionine-dependent methyltransferases"/>
    <property type="match status" value="1"/>
</dbReference>